<dbReference type="Proteomes" id="UP000027821">
    <property type="component" value="Unassembled WGS sequence"/>
</dbReference>
<name>A0A074L450_9BACT</name>
<dbReference type="eggNOG" id="COG1228">
    <property type="taxonomic scope" value="Bacteria"/>
</dbReference>
<dbReference type="InterPro" id="IPR051781">
    <property type="entry name" value="Metallo-dep_Hydrolase"/>
</dbReference>
<dbReference type="Gene3D" id="2.30.40.10">
    <property type="entry name" value="Urease, subunit C, domain 1"/>
    <property type="match status" value="1"/>
</dbReference>
<dbReference type="Pfam" id="PF01979">
    <property type="entry name" value="Amidohydro_1"/>
    <property type="match status" value="1"/>
</dbReference>
<dbReference type="EMBL" id="JMIH01000014">
    <property type="protein sequence ID" value="KEO75245.1"/>
    <property type="molecule type" value="Genomic_DNA"/>
</dbReference>
<evidence type="ECO:0000313" key="2">
    <source>
        <dbReference type="EMBL" id="KEO75245.1"/>
    </source>
</evidence>
<dbReference type="InterPro" id="IPR032466">
    <property type="entry name" value="Metal_Hydrolase"/>
</dbReference>
<accession>A0A074L450</accession>
<reference evidence="2 3" key="1">
    <citation type="submission" date="2014-04" db="EMBL/GenBank/DDBJ databases">
        <title>Characterization and application of a salt tolerant electro-active bacterium.</title>
        <authorList>
            <person name="Yang L."/>
            <person name="Wei S."/>
            <person name="Tay Q.X.M."/>
        </authorList>
    </citation>
    <scope>NUCLEOTIDE SEQUENCE [LARGE SCALE GENOMIC DNA]</scope>
    <source>
        <strain evidence="2 3">LY1</strain>
    </source>
</reference>
<dbReference type="PANTHER" id="PTHR43135">
    <property type="entry name" value="ALPHA-D-RIBOSE 1-METHYLPHOSPHONATE 5-TRIPHOSPHATE DIPHOSPHATASE"/>
    <property type="match status" value="1"/>
</dbReference>
<dbReference type="STRING" id="1048983.EL17_06205"/>
<dbReference type="PANTHER" id="PTHR43135:SF3">
    <property type="entry name" value="ALPHA-D-RIBOSE 1-METHYLPHOSPHONATE 5-TRIPHOSPHATE DIPHOSPHATASE"/>
    <property type="match status" value="1"/>
</dbReference>
<dbReference type="Gene3D" id="3.20.20.140">
    <property type="entry name" value="Metal-dependent hydrolases"/>
    <property type="match status" value="1"/>
</dbReference>
<sequence>MQYDLAIKNATVLIVETGEQKEQQNILITDGKIVKITDQKNFKSKQEIDAQGKLVTPGFIDTHIHPTDVFGDYDEAPLYIPKDSVENYRQQLSREYLPYGITTALMMGHPENWLDDIIQWKDGNSRYTDFLTCGGALISKEEREPYIGHLTVDSENSAKEKVIEYHHKGLEHIKVYHRLREPEFSAVIKTADSLNMKVFGHIGDFDPKRLSIQQTLEKGLKNYEHIATLPYSIIRTESEWEKFDTHFESLFGRANTLEKVLMMFLEAFRYIDENKTDDINELIKQLGQNNTTFSTTLGLIHRQFKSSHYFPLSENSLSKEQIERSKANFEIMMRYLKRMSESGIPIRIATDSKFGGKTLLTELKILSDYGFSTQEIFKISTLNGAQAIGLGKEIGSIEKGKTANIIIWDKSPFDNSENYFSEKTIIKNGTRLN</sequence>
<evidence type="ECO:0000259" key="1">
    <source>
        <dbReference type="Pfam" id="PF01979"/>
    </source>
</evidence>
<dbReference type="AlphaFoldDB" id="A0A074L450"/>
<dbReference type="GO" id="GO:0016810">
    <property type="term" value="F:hydrolase activity, acting on carbon-nitrogen (but not peptide) bonds"/>
    <property type="evidence" value="ECO:0007669"/>
    <property type="project" value="InterPro"/>
</dbReference>
<feature type="domain" description="Amidohydrolase-related" evidence="1">
    <location>
        <begin position="54"/>
        <end position="430"/>
    </location>
</feature>
<dbReference type="InterPro" id="IPR011059">
    <property type="entry name" value="Metal-dep_hydrolase_composite"/>
</dbReference>
<organism evidence="2 3">
    <name type="scientific">Anditalea andensis</name>
    <dbReference type="NCBI Taxonomy" id="1048983"/>
    <lineage>
        <taxon>Bacteria</taxon>
        <taxon>Pseudomonadati</taxon>
        <taxon>Bacteroidota</taxon>
        <taxon>Cytophagia</taxon>
        <taxon>Cytophagales</taxon>
        <taxon>Cytophagaceae</taxon>
        <taxon>Anditalea</taxon>
    </lineage>
</organism>
<dbReference type="SUPFAM" id="SSF51556">
    <property type="entry name" value="Metallo-dependent hydrolases"/>
    <property type="match status" value="1"/>
</dbReference>
<protein>
    <recommendedName>
        <fullName evidence="1">Amidohydrolase-related domain-containing protein</fullName>
    </recommendedName>
</protein>
<dbReference type="SUPFAM" id="SSF51338">
    <property type="entry name" value="Composite domain of metallo-dependent hydrolases"/>
    <property type="match status" value="1"/>
</dbReference>
<keyword evidence="3" id="KW-1185">Reference proteome</keyword>
<gene>
    <name evidence="2" type="ORF">EL17_06205</name>
</gene>
<evidence type="ECO:0000313" key="3">
    <source>
        <dbReference type="Proteomes" id="UP000027821"/>
    </source>
</evidence>
<proteinExistence type="predicted"/>
<comment type="caution">
    <text evidence="2">The sequence shown here is derived from an EMBL/GenBank/DDBJ whole genome shotgun (WGS) entry which is preliminary data.</text>
</comment>
<dbReference type="InterPro" id="IPR006680">
    <property type="entry name" value="Amidohydro-rel"/>
</dbReference>